<dbReference type="AlphaFoldDB" id="A0A927H424"/>
<evidence type="ECO:0000313" key="10">
    <source>
        <dbReference type="Proteomes" id="UP000632125"/>
    </source>
</evidence>
<feature type="domain" description="Polysaccharide lyase family 8 C-terminal" evidence="7">
    <location>
        <begin position="695"/>
        <end position="757"/>
    </location>
</feature>
<gene>
    <name evidence="9" type="ORF">IDH41_00400</name>
</gene>
<feature type="active site" evidence="4">
    <location>
        <position position="279"/>
    </location>
</feature>
<feature type="signal peptide" evidence="5">
    <location>
        <begin position="1"/>
        <end position="27"/>
    </location>
</feature>
<feature type="active site" evidence="4">
    <location>
        <position position="334"/>
    </location>
</feature>
<organism evidence="9 10">
    <name type="scientific">Paenibacillus arenilitoris</name>
    <dbReference type="NCBI Taxonomy" id="2772299"/>
    <lineage>
        <taxon>Bacteria</taxon>
        <taxon>Bacillati</taxon>
        <taxon>Bacillota</taxon>
        <taxon>Bacilli</taxon>
        <taxon>Bacillales</taxon>
        <taxon>Paenibacillaceae</taxon>
        <taxon>Paenibacillus</taxon>
    </lineage>
</organism>
<dbReference type="InterPro" id="IPR011013">
    <property type="entry name" value="Gal_mutarotase_sf_dom"/>
</dbReference>
<dbReference type="CDD" id="cd01083">
    <property type="entry name" value="GAG_Lyase"/>
    <property type="match status" value="1"/>
</dbReference>
<dbReference type="RefSeq" id="WP_190857243.1">
    <property type="nucleotide sequence ID" value="NZ_JACXIY010000001.1"/>
</dbReference>
<evidence type="ECO:0000256" key="5">
    <source>
        <dbReference type="SAM" id="SignalP"/>
    </source>
</evidence>
<evidence type="ECO:0000259" key="6">
    <source>
        <dbReference type="Pfam" id="PF02278"/>
    </source>
</evidence>
<dbReference type="Pfam" id="PF02278">
    <property type="entry name" value="Lyase_8"/>
    <property type="match status" value="1"/>
</dbReference>
<reference evidence="9" key="1">
    <citation type="submission" date="2020-09" db="EMBL/GenBank/DDBJ databases">
        <title>A novel bacterium of genus Paenibacillus, isolated from South China Sea.</title>
        <authorList>
            <person name="Huang H."/>
            <person name="Mo K."/>
            <person name="Hu Y."/>
        </authorList>
    </citation>
    <scope>NUCLEOTIDE SEQUENCE</scope>
    <source>
        <strain evidence="9">IB182493</strain>
    </source>
</reference>
<dbReference type="GO" id="GO:0005576">
    <property type="term" value="C:extracellular region"/>
    <property type="evidence" value="ECO:0007669"/>
    <property type="project" value="InterPro"/>
</dbReference>
<evidence type="ECO:0000256" key="2">
    <source>
        <dbReference type="ARBA" id="ARBA00022729"/>
    </source>
</evidence>
<keyword evidence="3 9" id="KW-0456">Lyase</keyword>
<feature type="chain" id="PRO_5039498551" evidence="5">
    <location>
        <begin position="28"/>
        <end position="810"/>
    </location>
</feature>
<feature type="active site" evidence="4">
    <location>
        <position position="270"/>
    </location>
</feature>
<dbReference type="InterPro" id="IPR038970">
    <property type="entry name" value="Lyase_8"/>
</dbReference>
<feature type="domain" description="Polysaccharide lyase 8 N-terminal alpha-helical" evidence="8">
    <location>
        <begin position="40"/>
        <end position="374"/>
    </location>
</feature>
<dbReference type="Pfam" id="PF08124">
    <property type="entry name" value="Lyase_8_N"/>
    <property type="match status" value="1"/>
</dbReference>
<sequence>MRHAVKPAFALLLVLALLVSSAFTVTAEAEAPYDELRKKWKDVLTGGTLYDPAIPEIAAKIGQIEETAIGYRDSLQRGTDRIDCNCLWTASSSELSARSYIFRSYDRIKAMALAYATHGSSLQYDDALKTDIIEALDWLNTNRFHSAKPGPGTSQWWFIEIGSPLRLGEIMVMMYDDLSPEQIAAWTAAIDYNSPLSYSSVEEYKYMAANRVWRAIVHALRGITGESSDKMIQARDGLSDVTDGRNGRFNVFEYATGGDGFYPDGSFIQHGIFAYNGGYGNSLLKDLSDVMYLLKGTPWEVTDPKSANVWKWVYDSFEPLLYKTGLMMDMVRGREVSRYNFQDSVAGHKATASIIRLSQIAPEADAARFKSLVKYLVGNDSGFYIDASIEMNWRAGEIVKDRAIPSRGDLFYNKVFSRMARAVHVRPGFGFGISMFSDKIANFENNFELRKGWYTGSGMTYIYTEDKEQYSDNFWATVNYNRLPGTTVDTKPRTVNVNESVHVNSDNRVGGVSDGKFGVVGMGLTAPGASGTSLKGKKSWFLFDDEVVSLGSDIRLDDQEAYTVETIVDNRKLNAAGDNALTVNGKAKLPSLGSEETMNKVSWAHLAGNVPKSDIGYYFPGGQTAVKGSRLARTAKWGDLNVNQRPSPDNPITRHYLTLWLDHGISPSNAAYQYVTLPNRTAKQTADYASKPDIRIVANSPDVHAVKEKRLGITGAFFWNNEKTTAGGITSNQVASVMVEEKDRVLTVSAADPTRANNGTIEIELDKKAIAVISADPGITVTETAPTIRFTVHAADSEGKTFQVKFRLSK</sequence>
<evidence type="ECO:0000259" key="7">
    <source>
        <dbReference type="Pfam" id="PF02884"/>
    </source>
</evidence>
<dbReference type="GO" id="GO:0016837">
    <property type="term" value="F:carbon-oxygen lyase activity, acting on polysaccharides"/>
    <property type="evidence" value="ECO:0007669"/>
    <property type="project" value="UniProtKB-ARBA"/>
</dbReference>
<keyword evidence="2 5" id="KW-0732">Signal</keyword>
<dbReference type="GO" id="GO:0030246">
    <property type="term" value="F:carbohydrate binding"/>
    <property type="evidence" value="ECO:0007669"/>
    <property type="project" value="InterPro"/>
</dbReference>
<dbReference type="Gene3D" id="1.50.10.100">
    <property type="entry name" value="Chondroitin AC/alginate lyase"/>
    <property type="match status" value="1"/>
</dbReference>
<proteinExistence type="inferred from homology"/>
<dbReference type="InterPro" id="IPR011071">
    <property type="entry name" value="Lyase_8-like_C"/>
</dbReference>
<dbReference type="InterPro" id="IPR003159">
    <property type="entry name" value="Lyase_8_central_dom"/>
</dbReference>
<evidence type="ECO:0000259" key="8">
    <source>
        <dbReference type="Pfam" id="PF08124"/>
    </source>
</evidence>
<name>A0A927H424_9BACL</name>
<dbReference type="Gene3D" id="2.60.220.10">
    <property type="entry name" value="Polysaccharide lyase family 8-like, C-terminal"/>
    <property type="match status" value="1"/>
</dbReference>
<protein>
    <submittedName>
        <fullName evidence="9">Polysaccharide lyase 8 family protein</fullName>
    </submittedName>
</protein>
<dbReference type="EMBL" id="JACXIY010000001">
    <property type="protein sequence ID" value="MBD2867018.1"/>
    <property type="molecule type" value="Genomic_DNA"/>
</dbReference>
<dbReference type="GO" id="GO:0005975">
    <property type="term" value="P:carbohydrate metabolic process"/>
    <property type="evidence" value="ECO:0007669"/>
    <property type="project" value="InterPro"/>
</dbReference>
<dbReference type="InterPro" id="IPR004103">
    <property type="entry name" value="Lyase_8_C"/>
</dbReference>
<dbReference type="Pfam" id="PF02884">
    <property type="entry name" value="Lyase_8_C"/>
    <property type="match status" value="1"/>
</dbReference>
<dbReference type="PANTHER" id="PTHR38481:SF1">
    <property type="entry name" value="HYALURONATE LYASE"/>
    <property type="match status" value="1"/>
</dbReference>
<dbReference type="SUPFAM" id="SSF48230">
    <property type="entry name" value="Chondroitin AC/alginate lyase"/>
    <property type="match status" value="1"/>
</dbReference>
<dbReference type="InterPro" id="IPR014718">
    <property type="entry name" value="GH-type_carb-bd"/>
</dbReference>
<dbReference type="InterPro" id="IPR008929">
    <property type="entry name" value="Chondroitin_lyas"/>
</dbReference>
<evidence type="ECO:0000256" key="4">
    <source>
        <dbReference type="PIRSR" id="PIRSR638970-1"/>
    </source>
</evidence>
<dbReference type="Gene3D" id="2.70.98.10">
    <property type="match status" value="1"/>
</dbReference>
<dbReference type="Proteomes" id="UP000632125">
    <property type="component" value="Unassembled WGS sequence"/>
</dbReference>
<evidence type="ECO:0000256" key="3">
    <source>
        <dbReference type="ARBA" id="ARBA00023239"/>
    </source>
</evidence>
<keyword evidence="10" id="KW-1185">Reference proteome</keyword>
<evidence type="ECO:0000313" key="9">
    <source>
        <dbReference type="EMBL" id="MBD2867018.1"/>
    </source>
</evidence>
<dbReference type="InterPro" id="IPR012970">
    <property type="entry name" value="Lyase_8_alpha_N"/>
</dbReference>
<dbReference type="SUPFAM" id="SSF49863">
    <property type="entry name" value="Hyaluronate lyase-like, C-terminal domain"/>
    <property type="match status" value="1"/>
</dbReference>
<evidence type="ECO:0000256" key="1">
    <source>
        <dbReference type="ARBA" id="ARBA00006699"/>
    </source>
</evidence>
<dbReference type="SUPFAM" id="SSF74650">
    <property type="entry name" value="Galactose mutarotase-like"/>
    <property type="match status" value="1"/>
</dbReference>
<comment type="similarity">
    <text evidence="1">Belongs to the polysaccharide lyase 8 family.</text>
</comment>
<feature type="domain" description="Polysaccharide lyase family 8 central" evidence="6">
    <location>
        <begin position="413"/>
        <end position="679"/>
    </location>
</feature>
<accession>A0A927H424</accession>
<comment type="caution">
    <text evidence="9">The sequence shown here is derived from an EMBL/GenBank/DDBJ whole genome shotgun (WGS) entry which is preliminary data.</text>
</comment>
<dbReference type="PANTHER" id="PTHR38481">
    <property type="entry name" value="HYALURONATE LYASE"/>
    <property type="match status" value="1"/>
</dbReference>